<dbReference type="Gramene" id="PUZ73206">
    <property type="protein sequence ID" value="PUZ73206"/>
    <property type="gene ID" value="GQ55_2G456000"/>
</dbReference>
<name>A0A2T7EZF5_9POAL</name>
<gene>
    <name evidence="3" type="ORF">GQ55_2G456000</name>
</gene>
<keyword evidence="4" id="KW-1185">Reference proteome</keyword>
<evidence type="ECO:0000256" key="2">
    <source>
        <dbReference type="SAM" id="SignalP"/>
    </source>
</evidence>
<dbReference type="AlphaFoldDB" id="A0A2T7EZF5"/>
<feature type="chain" id="PRO_5015409243" description="DUF630 domain-containing protein" evidence="2">
    <location>
        <begin position="27"/>
        <end position="115"/>
    </location>
</feature>
<accession>A0A2T7EZF5</accession>
<reference evidence="3 4" key="1">
    <citation type="submission" date="2018-04" db="EMBL/GenBank/DDBJ databases">
        <title>WGS assembly of Panicum hallii var. hallii HAL2.</title>
        <authorList>
            <person name="Lovell J."/>
            <person name="Jenkins J."/>
            <person name="Lowry D."/>
            <person name="Mamidi S."/>
            <person name="Sreedasyam A."/>
            <person name="Weng X."/>
            <person name="Barry K."/>
            <person name="Bonette J."/>
            <person name="Campitelli B."/>
            <person name="Daum C."/>
            <person name="Gordon S."/>
            <person name="Gould B."/>
            <person name="Lipzen A."/>
            <person name="MacQueen A."/>
            <person name="Palacio-Mejia J."/>
            <person name="Plott C."/>
            <person name="Shakirov E."/>
            <person name="Shu S."/>
            <person name="Yoshinaga Y."/>
            <person name="Zane M."/>
            <person name="Rokhsar D."/>
            <person name="Grimwood J."/>
            <person name="Schmutz J."/>
            <person name="Juenger T."/>
        </authorList>
    </citation>
    <scope>NUCLEOTIDE SEQUENCE [LARGE SCALE GENOMIC DNA]</scope>
    <source>
        <strain evidence="4">cv. HAL2</strain>
    </source>
</reference>
<evidence type="ECO:0000313" key="3">
    <source>
        <dbReference type="EMBL" id="PUZ73206.1"/>
    </source>
</evidence>
<proteinExistence type="predicted"/>
<evidence type="ECO:0000313" key="4">
    <source>
        <dbReference type="Proteomes" id="UP000244336"/>
    </source>
</evidence>
<feature type="compositionally biased region" description="Polar residues" evidence="1">
    <location>
        <begin position="102"/>
        <end position="115"/>
    </location>
</feature>
<organism evidence="3 4">
    <name type="scientific">Panicum hallii var. hallii</name>
    <dbReference type="NCBI Taxonomy" id="1504633"/>
    <lineage>
        <taxon>Eukaryota</taxon>
        <taxon>Viridiplantae</taxon>
        <taxon>Streptophyta</taxon>
        <taxon>Embryophyta</taxon>
        <taxon>Tracheophyta</taxon>
        <taxon>Spermatophyta</taxon>
        <taxon>Magnoliopsida</taxon>
        <taxon>Liliopsida</taxon>
        <taxon>Poales</taxon>
        <taxon>Poaceae</taxon>
        <taxon>PACMAD clade</taxon>
        <taxon>Panicoideae</taxon>
        <taxon>Panicodae</taxon>
        <taxon>Paniceae</taxon>
        <taxon>Panicinae</taxon>
        <taxon>Panicum</taxon>
        <taxon>Panicum sect. Panicum</taxon>
    </lineage>
</organism>
<protein>
    <recommendedName>
        <fullName evidence="5">DUF630 domain-containing protein</fullName>
    </recommendedName>
</protein>
<keyword evidence="2" id="KW-0732">Signal</keyword>
<feature type="compositionally biased region" description="Low complexity" evidence="1">
    <location>
        <begin position="26"/>
        <end position="44"/>
    </location>
</feature>
<dbReference type="EMBL" id="CM009750">
    <property type="protein sequence ID" value="PUZ73206.1"/>
    <property type="molecule type" value="Genomic_DNA"/>
</dbReference>
<feature type="signal peptide" evidence="2">
    <location>
        <begin position="1"/>
        <end position="26"/>
    </location>
</feature>
<evidence type="ECO:0008006" key="5">
    <source>
        <dbReference type="Google" id="ProtNLM"/>
    </source>
</evidence>
<dbReference type="Proteomes" id="UP000244336">
    <property type="component" value="Chromosome 2"/>
</dbReference>
<feature type="region of interest" description="Disordered" evidence="1">
    <location>
        <begin position="94"/>
        <end position="115"/>
    </location>
</feature>
<sequence>MGPTSKWISLAALHHALLLPVSFSLAGPRAPPGRAEPNAPARPASSGSSLRARPEGGGERCVQRRAQVRREQERAVAGLVSFLRRSTRRAELLVRRAERPSSETPAPSSFRQTPG</sequence>
<evidence type="ECO:0000256" key="1">
    <source>
        <dbReference type="SAM" id="MobiDB-lite"/>
    </source>
</evidence>
<feature type="region of interest" description="Disordered" evidence="1">
    <location>
        <begin position="24"/>
        <end position="70"/>
    </location>
</feature>
<feature type="compositionally biased region" description="Basic and acidic residues" evidence="1">
    <location>
        <begin position="52"/>
        <end position="70"/>
    </location>
</feature>